<reference evidence="2" key="1">
    <citation type="journal article" date="2018" name="J. Ind. Microbiol. Biotechnol.">
        <title>Genome mining reveals uncommon alkylpyrones as type III PKS products from myxobacteria.</title>
        <authorList>
            <person name="Hug J.J."/>
            <person name="Panter F."/>
            <person name="Krug D."/>
            <person name="Muller R."/>
        </authorList>
    </citation>
    <scope>NUCLEOTIDE SEQUENCE</scope>
    <source>
        <strain evidence="2">MCy8288</strain>
    </source>
</reference>
<feature type="transmembrane region" description="Helical" evidence="1">
    <location>
        <begin position="76"/>
        <end position="93"/>
    </location>
</feature>
<protein>
    <submittedName>
        <fullName evidence="2">Uncharacterized protein</fullName>
    </submittedName>
</protein>
<evidence type="ECO:0000256" key="1">
    <source>
        <dbReference type="SAM" id="Phobius"/>
    </source>
</evidence>
<name>A0A3Q8I3K9_MYXFU</name>
<keyword evidence="1" id="KW-1133">Transmembrane helix</keyword>
<keyword evidence="1" id="KW-0812">Transmembrane</keyword>
<keyword evidence="1" id="KW-0472">Membrane</keyword>
<accession>A0A3Q8I3K9</accession>
<proteinExistence type="predicted"/>
<dbReference type="AlphaFoldDB" id="A0A3Q8I3K9"/>
<sequence>MSSPRVQAKPHPALTVLLGVLLAFLPKCAMCWAAWASLLGGVGLASGPALDWLFPVLLGLSALHLLLLLRSVPKRGPVPFVLSLAGFAVILGAREQPVPERWVLLLGIALMVGGSLLNGRSVPSRAKPPESDLPSFPTR</sequence>
<organism evidence="2">
    <name type="scientific">Myxococcus fulvus</name>
    <dbReference type="NCBI Taxonomy" id="33"/>
    <lineage>
        <taxon>Bacteria</taxon>
        <taxon>Pseudomonadati</taxon>
        <taxon>Myxococcota</taxon>
        <taxon>Myxococcia</taxon>
        <taxon>Myxococcales</taxon>
        <taxon>Cystobacterineae</taxon>
        <taxon>Myxococcaceae</taxon>
        <taxon>Myxococcus</taxon>
    </lineage>
</organism>
<feature type="transmembrane region" description="Helical" evidence="1">
    <location>
        <begin position="99"/>
        <end position="117"/>
    </location>
</feature>
<evidence type="ECO:0000313" key="2">
    <source>
        <dbReference type="EMBL" id="AYM52829.1"/>
    </source>
</evidence>
<feature type="transmembrane region" description="Helical" evidence="1">
    <location>
        <begin position="49"/>
        <end position="69"/>
    </location>
</feature>
<dbReference type="EMBL" id="MH908885">
    <property type="protein sequence ID" value="AYM52829.1"/>
    <property type="molecule type" value="Genomic_DNA"/>
</dbReference>